<accession>A0ABP6M3Y6</accession>
<proteinExistence type="predicted"/>
<reference evidence="3" key="1">
    <citation type="journal article" date="2019" name="Int. J. Syst. Evol. Microbiol.">
        <title>The Global Catalogue of Microorganisms (GCM) 10K type strain sequencing project: providing services to taxonomists for standard genome sequencing and annotation.</title>
        <authorList>
            <consortium name="The Broad Institute Genomics Platform"/>
            <consortium name="The Broad Institute Genome Sequencing Center for Infectious Disease"/>
            <person name="Wu L."/>
            <person name="Ma J."/>
        </authorList>
    </citation>
    <scope>NUCLEOTIDE SEQUENCE [LARGE SCALE GENOMIC DNA]</scope>
    <source>
        <strain evidence="3">JCM 9091</strain>
    </source>
</reference>
<name>A0ABP6M3Y6_9ACTN</name>
<organism evidence="2 3">
    <name type="scientific">Streptomyces glomeratus</name>
    <dbReference type="NCBI Taxonomy" id="284452"/>
    <lineage>
        <taxon>Bacteria</taxon>
        <taxon>Bacillati</taxon>
        <taxon>Actinomycetota</taxon>
        <taxon>Actinomycetes</taxon>
        <taxon>Kitasatosporales</taxon>
        <taxon>Streptomycetaceae</taxon>
        <taxon>Streptomyces</taxon>
    </lineage>
</organism>
<feature type="region of interest" description="Disordered" evidence="1">
    <location>
        <begin position="38"/>
        <end position="94"/>
    </location>
</feature>
<dbReference type="Proteomes" id="UP001501532">
    <property type="component" value="Unassembled WGS sequence"/>
</dbReference>
<dbReference type="RefSeq" id="WP_234514175.1">
    <property type="nucleotide sequence ID" value="NZ_BAAAUF010000089.1"/>
</dbReference>
<sequence>MTVAASLELLARRLREAGLAPDAEELADALWLARHVPGTTATTGSPDEDDGEEDTNLGRRGDRATVPPETTLTVPSRKRAADHRTPAVGGIATEGPAGATGTVVATRVPAASVLPEPLSLQRALRPLNRYRPPSGPSWSGLDEEATAQRAADTGVIVPVPALGQRREARLQLVMDVSSSTVVWQDTFAELRRICERAGAFREIRTHYLHEGGRDGVRVAPSPDPSSPADGPGLLRDPSGRRLTLVLSDCAGPLWRNGSMQRLLHDWAGCAPVAVVQPLPQRMWRGTHLPAYSGELRRREGLTGGLEFRSERAGPPPRRALPVPVLALRPSSLANWVRLVCDATARRQVASAAWVRPDHPATAARPLAEREISPRDRVRAFRRTASQDARHLAEYLATVPLVLPVMQLVQRAMLPGSGPEAMAEVLLGGLMRRSDAVVDGGYEFIGSVREELLRHLPGGEAQLVLKHSSHYVERQYGRSARNFPALAAAYLAGATAAPPGAEDGSDDRLLRAFARISSQVLARYGKVPSAPPGAGPAQLAAHAHELLDRYADQGTARDLDQGIGLLRRALEVERRQSDRNALRARLSGALLERWRVTGTADNLREAYEVLPRTRKTDPAELVGEAQILLHIAADLESAGAAAATLPAGLGQDLGEPDATPRRLALLAYRQARQRLEEIPPDTERWTTRALGLRATAVFQAASLVARAGTAVLRPDEGTPQDWAAQQFEQAAGLATQHRLRNDESSSRLLEARALLALARHDSGRGTRPWEPGPERRALAHRSAELAEVGFREALPLRAAEGADARELTRICLDMAGALDLTRDAEQDPRARRRITVVLRQALDHAGDDPELRSQCFDRLGEAYLATYELTRDAADLEAAVWSWWQAAGELPLDDPVRPGLLLRLGLALGAADEWTDAVRVLRMAVDESSEHDPELPRRRVELGDALLHRNLLQGGLSDLHEADWIVGTAARETDDDLLAARAWRLRAAAAGRLAEHTAQWSDWERVADHLLRAAERYRDLDLAAAEARVRVERGEALGRASAPARAAEEYRTALRLYERAGLGDGDEAEEARAALSALDPSGGGGA</sequence>
<gene>
    <name evidence="2" type="ORF">GCM10010448_67540</name>
</gene>
<feature type="region of interest" description="Disordered" evidence="1">
    <location>
        <begin position="212"/>
        <end position="237"/>
    </location>
</feature>
<evidence type="ECO:0000313" key="3">
    <source>
        <dbReference type="Proteomes" id="UP001501532"/>
    </source>
</evidence>
<keyword evidence="3" id="KW-1185">Reference proteome</keyword>
<dbReference type="InterPro" id="IPR047738">
    <property type="entry name" value="SAV_2336-like_N"/>
</dbReference>
<dbReference type="NCBIfam" id="NF041121">
    <property type="entry name" value="SAV_2336_NTERM"/>
    <property type="match status" value="1"/>
</dbReference>
<protein>
    <submittedName>
        <fullName evidence="2">SAV_2336 N-terminal domain-related protein</fullName>
    </submittedName>
</protein>
<comment type="caution">
    <text evidence="2">The sequence shown here is derived from an EMBL/GenBank/DDBJ whole genome shotgun (WGS) entry which is preliminary data.</text>
</comment>
<evidence type="ECO:0000313" key="2">
    <source>
        <dbReference type="EMBL" id="GAA3075781.1"/>
    </source>
</evidence>
<dbReference type="EMBL" id="BAAAUF010000089">
    <property type="protein sequence ID" value="GAA3075781.1"/>
    <property type="molecule type" value="Genomic_DNA"/>
</dbReference>
<feature type="compositionally biased region" description="Acidic residues" evidence="1">
    <location>
        <begin position="46"/>
        <end position="55"/>
    </location>
</feature>
<evidence type="ECO:0000256" key="1">
    <source>
        <dbReference type="SAM" id="MobiDB-lite"/>
    </source>
</evidence>